<dbReference type="SUPFAM" id="SSF48403">
    <property type="entry name" value="Ankyrin repeat"/>
    <property type="match status" value="1"/>
</dbReference>
<dbReference type="Gene3D" id="1.25.40.20">
    <property type="entry name" value="Ankyrin repeat-containing domain"/>
    <property type="match status" value="2"/>
</dbReference>
<name>A0ABR0IYP1_9EURO</name>
<proteinExistence type="predicted"/>
<dbReference type="SMART" id="SM00248">
    <property type="entry name" value="ANK"/>
    <property type="match status" value="5"/>
</dbReference>
<protein>
    <recommendedName>
        <fullName evidence="6">F-box domain-containing protein</fullName>
    </recommendedName>
</protein>
<keyword evidence="2 3" id="KW-0040">ANK repeat</keyword>
<gene>
    <name evidence="4" type="ORF">LTR69_010023</name>
</gene>
<sequence>MGLNALPTEIFSRVIDIVLIKSTWCEGLRLRRVNRLWNLEIHAAYFDRRTLNTMDAKLDKLGVAHLYRYILGRISSQREQNQFYTNLRATVDLLSTIDLAWQEDARNKSFQGCPALKCKPPLEASASHSDVENLVAIGVLGLFCLLRQPTLYYLARVERHRLQMDPWSWAIVTAILLNNVPVVKVLLEGKPERDAYKNELLAEPLRLAITRKDYDIVTLLLENGAHQGCPSCSLPDIGGAASRTALERACVAGDVKMVEILRGPEYTSQTDCLTLDAAMQGTAAAIEKYRDQESSYVRIMECLVRTSDLEQQKELRAHAIYLGVSHQVKAIVLMVLGLGHDLNDHEFHSPLAQAASVGNLEIVELLLDNGATTSSGRNRDAVRSACLSANTDVLKLLFKRAITIPEYGHSLLASHLLYRIRESARTFSSLQETPGFNVDESCHKSLLELWKTCCHHGLDLTADNCGKSALGEATGTSFRLLREFLTYSMQSHQS</sequence>
<organism evidence="4 5">
    <name type="scientific">Exophiala sideris</name>
    <dbReference type="NCBI Taxonomy" id="1016849"/>
    <lineage>
        <taxon>Eukaryota</taxon>
        <taxon>Fungi</taxon>
        <taxon>Dikarya</taxon>
        <taxon>Ascomycota</taxon>
        <taxon>Pezizomycotina</taxon>
        <taxon>Eurotiomycetes</taxon>
        <taxon>Chaetothyriomycetidae</taxon>
        <taxon>Chaetothyriales</taxon>
        <taxon>Herpotrichiellaceae</taxon>
        <taxon>Exophiala</taxon>
    </lineage>
</organism>
<evidence type="ECO:0000256" key="1">
    <source>
        <dbReference type="ARBA" id="ARBA00022737"/>
    </source>
</evidence>
<dbReference type="PANTHER" id="PTHR24198:SF165">
    <property type="entry name" value="ANKYRIN REPEAT-CONTAINING PROTEIN-RELATED"/>
    <property type="match status" value="1"/>
</dbReference>
<keyword evidence="1" id="KW-0677">Repeat</keyword>
<evidence type="ECO:0008006" key="6">
    <source>
        <dbReference type="Google" id="ProtNLM"/>
    </source>
</evidence>
<dbReference type="EMBL" id="JAVRRF010000031">
    <property type="protein sequence ID" value="KAK5052261.1"/>
    <property type="molecule type" value="Genomic_DNA"/>
</dbReference>
<reference evidence="4 5" key="1">
    <citation type="submission" date="2023-08" db="EMBL/GenBank/DDBJ databases">
        <title>Black Yeasts Isolated from many extreme environments.</title>
        <authorList>
            <person name="Coleine C."/>
            <person name="Stajich J.E."/>
            <person name="Selbmann L."/>
        </authorList>
    </citation>
    <scope>NUCLEOTIDE SEQUENCE [LARGE SCALE GENOMIC DNA]</scope>
    <source>
        <strain evidence="4 5">CCFEE 6328</strain>
    </source>
</reference>
<evidence type="ECO:0000256" key="2">
    <source>
        <dbReference type="ARBA" id="ARBA00023043"/>
    </source>
</evidence>
<dbReference type="PANTHER" id="PTHR24198">
    <property type="entry name" value="ANKYRIN REPEAT AND PROTEIN KINASE DOMAIN-CONTAINING PROTEIN"/>
    <property type="match status" value="1"/>
</dbReference>
<dbReference type="InterPro" id="IPR036770">
    <property type="entry name" value="Ankyrin_rpt-contain_sf"/>
</dbReference>
<keyword evidence="5" id="KW-1185">Reference proteome</keyword>
<evidence type="ECO:0000313" key="5">
    <source>
        <dbReference type="Proteomes" id="UP001345691"/>
    </source>
</evidence>
<dbReference type="PROSITE" id="PS50297">
    <property type="entry name" value="ANK_REP_REGION"/>
    <property type="match status" value="1"/>
</dbReference>
<dbReference type="Proteomes" id="UP001345691">
    <property type="component" value="Unassembled WGS sequence"/>
</dbReference>
<feature type="repeat" description="ANK" evidence="3">
    <location>
        <begin position="346"/>
        <end position="378"/>
    </location>
</feature>
<dbReference type="PROSITE" id="PS50088">
    <property type="entry name" value="ANK_REPEAT"/>
    <property type="match status" value="1"/>
</dbReference>
<dbReference type="InterPro" id="IPR002110">
    <property type="entry name" value="Ankyrin_rpt"/>
</dbReference>
<accession>A0ABR0IYP1</accession>
<evidence type="ECO:0000313" key="4">
    <source>
        <dbReference type="EMBL" id="KAK5052261.1"/>
    </source>
</evidence>
<evidence type="ECO:0000256" key="3">
    <source>
        <dbReference type="PROSITE-ProRule" id="PRU00023"/>
    </source>
</evidence>
<comment type="caution">
    <text evidence="4">The sequence shown here is derived from an EMBL/GenBank/DDBJ whole genome shotgun (WGS) entry which is preliminary data.</text>
</comment>
<dbReference type="Pfam" id="PF12796">
    <property type="entry name" value="Ank_2"/>
    <property type="match status" value="1"/>
</dbReference>